<sequence>DESSMRVVEIESTHVPREELQIATEKIEELQEENKILKAWKEKALNWIDKNVEKMKQISFFQYVGGIQKRNKRQDQEMER</sequence>
<dbReference type="AlphaFoldDB" id="A0A1Y2KUM6"/>
<comment type="caution">
    <text evidence="1">The sequence shown here is derived from an EMBL/GenBank/DDBJ whole genome shotgun (WGS) entry which is preliminary data.</text>
</comment>
<feature type="non-terminal residue" evidence="1">
    <location>
        <position position="1"/>
    </location>
</feature>
<accession>A0A1Y2KUM6</accession>
<dbReference type="Proteomes" id="UP000193391">
    <property type="component" value="Unassembled WGS sequence"/>
</dbReference>
<gene>
    <name evidence="1" type="ORF">TMES_21735</name>
</gene>
<keyword evidence="2" id="KW-1185">Reference proteome</keyword>
<evidence type="ECO:0000313" key="2">
    <source>
        <dbReference type="Proteomes" id="UP000193391"/>
    </source>
</evidence>
<name>A0A1Y2KUM6_9PROT</name>
<dbReference type="EMBL" id="JFKA01000028">
    <property type="protein sequence ID" value="OSQ35040.1"/>
    <property type="molecule type" value="Genomic_DNA"/>
</dbReference>
<protein>
    <submittedName>
        <fullName evidence="1">Uncharacterized protein</fullName>
    </submittedName>
</protein>
<organism evidence="1 2">
    <name type="scientific">Thalassospira mesophila</name>
    <dbReference type="NCBI Taxonomy" id="1293891"/>
    <lineage>
        <taxon>Bacteria</taxon>
        <taxon>Pseudomonadati</taxon>
        <taxon>Pseudomonadota</taxon>
        <taxon>Alphaproteobacteria</taxon>
        <taxon>Rhodospirillales</taxon>
        <taxon>Thalassospiraceae</taxon>
        <taxon>Thalassospira</taxon>
    </lineage>
</organism>
<proteinExistence type="predicted"/>
<evidence type="ECO:0000313" key="1">
    <source>
        <dbReference type="EMBL" id="OSQ35040.1"/>
    </source>
</evidence>
<dbReference type="RefSeq" id="WP_211275990.1">
    <property type="nucleotide sequence ID" value="NZ_JFKA01000028.1"/>
</dbReference>
<reference evidence="1 2" key="1">
    <citation type="submission" date="2014-03" db="EMBL/GenBank/DDBJ databases">
        <title>The draft genome sequence of Thalassospira mesophila JCM 18969.</title>
        <authorList>
            <person name="Lai Q."/>
            <person name="Shao Z."/>
        </authorList>
    </citation>
    <scope>NUCLEOTIDE SEQUENCE [LARGE SCALE GENOMIC DNA]</scope>
    <source>
        <strain evidence="1 2">JCM 18969</strain>
    </source>
</reference>